<dbReference type="HOGENOM" id="CLU_2721912_0_0_1"/>
<evidence type="ECO:0000313" key="1">
    <source>
        <dbReference type="EMBL" id="CCD45697.1"/>
    </source>
</evidence>
<gene>
    <name evidence="1" type="ORF">BofuT4_uP047150.1</name>
</gene>
<organism evidence="1 2">
    <name type="scientific">Botryotinia fuckeliana (strain T4)</name>
    <name type="common">Noble rot fungus</name>
    <name type="synonym">Botrytis cinerea</name>
    <dbReference type="NCBI Taxonomy" id="999810"/>
    <lineage>
        <taxon>Eukaryota</taxon>
        <taxon>Fungi</taxon>
        <taxon>Dikarya</taxon>
        <taxon>Ascomycota</taxon>
        <taxon>Pezizomycotina</taxon>
        <taxon>Leotiomycetes</taxon>
        <taxon>Helotiales</taxon>
        <taxon>Sclerotiniaceae</taxon>
        <taxon>Botrytis</taxon>
    </lineage>
</organism>
<sequence length="72" mass="8378">MAGEMANLYLKVQNGFLSTLKWPMGLWVLQEIPIFSHFRLLAQQDAFILTENPLHSWEKVEWIHKCSTSTAM</sequence>
<reference evidence="2" key="1">
    <citation type="journal article" date="2011" name="PLoS Genet.">
        <title>Genomic analysis of the necrotrophic fungal pathogens Sclerotinia sclerotiorum and Botrytis cinerea.</title>
        <authorList>
            <person name="Amselem J."/>
            <person name="Cuomo C.A."/>
            <person name="van Kan J.A."/>
            <person name="Viaud M."/>
            <person name="Benito E.P."/>
            <person name="Couloux A."/>
            <person name="Coutinho P.M."/>
            <person name="de Vries R.P."/>
            <person name="Dyer P.S."/>
            <person name="Fillinger S."/>
            <person name="Fournier E."/>
            <person name="Gout L."/>
            <person name="Hahn M."/>
            <person name="Kohn L."/>
            <person name="Lapalu N."/>
            <person name="Plummer K.M."/>
            <person name="Pradier J.M."/>
            <person name="Quevillon E."/>
            <person name="Sharon A."/>
            <person name="Simon A."/>
            <person name="ten Have A."/>
            <person name="Tudzynski B."/>
            <person name="Tudzynski P."/>
            <person name="Wincker P."/>
            <person name="Andrew M."/>
            <person name="Anthouard V."/>
            <person name="Beever R.E."/>
            <person name="Beffa R."/>
            <person name="Benoit I."/>
            <person name="Bouzid O."/>
            <person name="Brault B."/>
            <person name="Chen Z."/>
            <person name="Choquer M."/>
            <person name="Collemare J."/>
            <person name="Cotton P."/>
            <person name="Danchin E.G."/>
            <person name="Da Silva C."/>
            <person name="Gautier A."/>
            <person name="Giraud C."/>
            <person name="Giraud T."/>
            <person name="Gonzalez C."/>
            <person name="Grossetete S."/>
            <person name="Guldener U."/>
            <person name="Henrissat B."/>
            <person name="Howlett B.J."/>
            <person name="Kodira C."/>
            <person name="Kretschmer M."/>
            <person name="Lappartient A."/>
            <person name="Leroch M."/>
            <person name="Levis C."/>
            <person name="Mauceli E."/>
            <person name="Neuveglise C."/>
            <person name="Oeser B."/>
            <person name="Pearson M."/>
            <person name="Poulain J."/>
            <person name="Poussereau N."/>
            <person name="Quesneville H."/>
            <person name="Rascle C."/>
            <person name="Schumacher J."/>
            <person name="Segurens B."/>
            <person name="Sexton A."/>
            <person name="Silva E."/>
            <person name="Sirven C."/>
            <person name="Soanes D.M."/>
            <person name="Talbot N.J."/>
            <person name="Templeton M."/>
            <person name="Yandava C."/>
            <person name="Yarden O."/>
            <person name="Zeng Q."/>
            <person name="Rollins J.A."/>
            <person name="Lebrun M.H."/>
            <person name="Dickman M."/>
        </authorList>
    </citation>
    <scope>NUCLEOTIDE SEQUENCE [LARGE SCALE GENOMIC DNA]</scope>
    <source>
        <strain evidence="2">T4</strain>
    </source>
</reference>
<evidence type="ECO:0000313" key="2">
    <source>
        <dbReference type="Proteomes" id="UP000008177"/>
    </source>
</evidence>
<dbReference type="EMBL" id="FQ790278">
    <property type="protein sequence ID" value="CCD45697.1"/>
    <property type="molecule type" value="Genomic_DNA"/>
</dbReference>
<proteinExistence type="predicted"/>
<dbReference type="AlphaFoldDB" id="G2XZ10"/>
<accession>G2XZ10</accession>
<dbReference type="InParanoid" id="G2XZ10"/>
<protein>
    <submittedName>
        <fullName evidence="1">Uncharacterized protein</fullName>
    </submittedName>
</protein>
<name>G2XZ10_BOTF4</name>
<dbReference type="Proteomes" id="UP000008177">
    <property type="component" value="Unplaced contigs"/>
</dbReference>